<name>A0A654DJZ1_SPHMU</name>
<reference evidence="2 3" key="1">
    <citation type="submission" date="2019-10" db="EMBL/GenBank/DDBJ databases">
        <authorList>
            <person name="Karimi E."/>
        </authorList>
    </citation>
    <scope>NUCLEOTIDE SEQUENCE [LARGE SCALE GENOMIC DNA]</scope>
    <source>
        <strain evidence="2 3">Sphingobacterium sp. 8BC</strain>
    </source>
</reference>
<feature type="signal peptide" evidence="1">
    <location>
        <begin position="1"/>
        <end position="23"/>
    </location>
</feature>
<dbReference type="RefSeq" id="WP_070564098.1">
    <property type="nucleotide sequence ID" value="NZ_CP068086.1"/>
</dbReference>
<proteinExistence type="predicted"/>
<keyword evidence="1" id="KW-0732">Signal</keyword>
<protein>
    <recommendedName>
        <fullName evidence="4">MORN repeat variant</fullName>
    </recommendedName>
</protein>
<feature type="chain" id="PRO_5024790657" description="MORN repeat variant" evidence="1">
    <location>
        <begin position="24"/>
        <end position="331"/>
    </location>
</feature>
<evidence type="ECO:0000256" key="1">
    <source>
        <dbReference type="SAM" id="SignalP"/>
    </source>
</evidence>
<evidence type="ECO:0000313" key="3">
    <source>
        <dbReference type="Proteomes" id="UP000432350"/>
    </source>
</evidence>
<evidence type="ECO:0000313" key="2">
    <source>
        <dbReference type="EMBL" id="VXD05632.1"/>
    </source>
</evidence>
<dbReference type="AlphaFoldDB" id="A0A654DJZ1"/>
<accession>A0A654DJZ1</accession>
<gene>
    <name evidence="2" type="ORF">SPHINGO8BC_60592</name>
</gene>
<dbReference type="EMBL" id="CABWMV010000025">
    <property type="protein sequence ID" value="VXD05632.1"/>
    <property type="molecule type" value="Genomic_DNA"/>
</dbReference>
<evidence type="ECO:0008006" key="4">
    <source>
        <dbReference type="Google" id="ProtNLM"/>
    </source>
</evidence>
<dbReference type="Proteomes" id="UP000432350">
    <property type="component" value="Unassembled WGS sequence"/>
</dbReference>
<organism evidence="2 3">
    <name type="scientific">Sphingobacterium multivorum</name>
    <dbReference type="NCBI Taxonomy" id="28454"/>
    <lineage>
        <taxon>Bacteria</taxon>
        <taxon>Pseudomonadati</taxon>
        <taxon>Bacteroidota</taxon>
        <taxon>Sphingobacteriia</taxon>
        <taxon>Sphingobacteriales</taxon>
        <taxon>Sphingobacteriaceae</taxon>
        <taxon>Sphingobacterium</taxon>
    </lineage>
</organism>
<sequence>MFSKINKTFILLVLVLVSNYSKAQTGYKNLNIPASVEGSNFFNTDKRNCITLPFGYSNISKQLPVDSVMSAMQDHRGLGNRYALKFDQSIKNNLVTIPEAYDVSFPFEQDIGKEYNQIKLASNFLRYGDYSLHFLAIYNAVRYSEPFIKKIYLISVKNGKPVDIRRIYLHHEGEMGFTDYTLFYIDKNFIISLRDYEFNENPFRQKPVCQFQLLSNGTFVRYYDQNGLYKTDEEQGSIKNHHKEGKWIEFKTNRFVDLQEYPSFTDSYTYLEAKYKGGLPDGEWKCYKLLQEYNEETGEPIINTRKRGPLIYTELYKNGLLEKREFHILDK</sequence>